<keyword evidence="2" id="KW-0813">Transport</keyword>
<dbReference type="PANTHER" id="PTHR32196">
    <property type="entry name" value="ABC TRANSPORTER PERMEASE PROTEIN YPHD-RELATED-RELATED"/>
    <property type="match status" value="1"/>
</dbReference>
<sequence length="321" mass="32488">MSGFLTRYGAAIAGLLVFAGFALASPVFLTAGNMAVVFKETAFLGILAIGFTLALTTAEIDLSVAEVASLAAVVTGALVHGGQAPWVAICAGLAVGTACGAANGIAVTVLRVPSLIATLGTAAIAKGLGFMLTQGVAFVGRWPSSFTGLARGSTMGLPNLVWWLGGVGLAAWVLVKWTRLGAHLVATGEADEAARLAGIRTLSMKRLALTLAGACAGLTAVLLASSLSSAAPGMANDHFLYAIAAVLLGMCMFEPGRPNIPGTIFAALTLKVLGNGLVLLGAEYYWQDIVLGAIILASVALSAAGMGRAPFVKKLNFRTGK</sequence>
<evidence type="ECO:0000256" key="4">
    <source>
        <dbReference type="ARBA" id="ARBA00022519"/>
    </source>
</evidence>
<feature type="transmembrane region" description="Helical" evidence="8">
    <location>
        <begin position="263"/>
        <end position="283"/>
    </location>
</feature>
<dbReference type="Pfam" id="PF02653">
    <property type="entry name" value="BPD_transp_2"/>
    <property type="match status" value="1"/>
</dbReference>
<dbReference type="CDD" id="cd06579">
    <property type="entry name" value="TM_PBP1_transp_AraH_like"/>
    <property type="match status" value="1"/>
</dbReference>
<accession>A0ABS6H619</accession>
<organism evidence="9 10">
    <name type="scientific">Falsiroseomonas oleicola</name>
    <dbReference type="NCBI Taxonomy" id="2801474"/>
    <lineage>
        <taxon>Bacteria</taxon>
        <taxon>Pseudomonadati</taxon>
        <taxon>Pseudomonadota</taxon>
        <taxon>Alphaproteobacteria</taxon>
        <taxon>Acetobacterales</taxon>
        <taxon>Roseomonadaceae</taxon>
        <taxon>Falsiroseomonas</taxon>
    </lineage>
</organism>
<dbReference type="EMBL" id="JAERQM010000001">
    <property type="protein sequence ID" value="MBU8542951.1"/>
    <property type="molecule type" value="Genomic_DNA"/>
</dbReference>
<proteinExistence type="predicted"/>
<keyword evidence="3" id="KW-1003">Cell membrane</keyword>
<dbReference type="InterPro" id="IPR001851">
    <property type="entry name" value="ABC_transp_permease"/>
</dbReference>
<keyword evidence="5 8" id="KW-0812">Transmembrane</keyword>
<evidence type="ECO:0000256" key="7">
    <source>
        <dbReference type="ARBA" id="ARBA00023136"/>
    </source>
</evidence>
<feature type="transmembrane region" description="Helical" evidence="8">
    <location>
        <begin position="239"/>
        <end position="256"/>
    </location>
</feature>
<feature type="transmembrane region" description="Helical" evidence="8">
    <location>
        <begin position="86"/>
        <end position="110"/>
    </location>
</feature>
<keyword evidence="7 8" id="KW-0472">Membrane</keyword>
<dbReference type="Proteomes" id="UP000689967">
    <property type="component" value="Unassembled WGS sequence"/>
</dbReference>
<comment type="caution">
    <text evidence="9">The sequence shown here is derived from an EMBL/GenBank/DDBJ whole genome shotgun (WGS) entry which is preliminary data.</text>
</comment>
<comment type="subcellular location">
    <subcellularLocation>
        <location evidence="1">Cell membrane</location>
        <topology evidence="1">Multi-pass membrane protein</topology>
    </subcellularLocation>
</comment>
<feature type="transmembrane region" description="Helical" evidence="8">
    <location>
        <begin position="160"/>
        <end position="177"/>
    </location>
</feature>
<protein>
    <submittedName>
        <fullName evidence="9">ABC transporter permease</fullName>
    </submittedName>
</protein>
<dbReference type="PANTHER" id="PTHR32196:SF21">
    <property type="entry name" value="ABC TRANSPORTER PERMEASE PROTEIN YPHD-RELATED"/>
    <property type="match status" value="1"/>
</dbReference>
<evidence type="ECO:0000256" key="2">
    <source>
        <dbReference type="ARBA" id="ARBA00022448"/>
    </source>
</evidence>
<evidence type="ECO:0000313" key="10">
    <source>
        <dbReference type="Proteomes" id="UP000689967"/>
    </source>
</evidence>
<evidence type="ECO:0000256" key="5">
    <source>
        <dbReference type="ARBA" id="ARBA00022692"/>
    </source>
</evidence>
<dbReference type="RefSeq" id="WP_216873238.1">
    <property type="nucleotide sequence ID" value="NZ_JAERQM010000001.1"/>
</dbReference>
<feature type="transmembrane region" description="Helical" evidence="8">
    <location>
        <begin position="117"/>
        <end position="140"/>
    </location>
</feature>
<keyword evidence="10" id="KW-1185">Reference proteome</keyword>
<evidence type="ECO:0000256" key="3">
    <source>
        <dbReference type="ARBA" id="ARBA00022475"/>
    </source>
</evidence>
<reference evidence="9 10" key="1">
    <citation type="submission" date="2021-01" db="EMBL/GenBank/DDBJ databases">
        <title>Roseomonas sp. nov, a bacterium isolated from an oil production mixture in Yumen Oilfield.</title>
        <authorList>
            <person name="Wu D."/>
        </authorList>
    </citation>
    <scope>NUCLEOTIDE SEQUENCE [LARGE SCALE GENOMIC DNA]</scope>
    <source>
        <strain evidence="9 10">ROY-5-3</strain>
    </source>
</reference>
<feature type="transmembrane region" description="Helical" evidence="8">
    <location>
        <begin position="207"/>
        <end position="227"/>
    </location>
</feature>
<gene>
    <name evidence="9" type="ORF">JJQ90_04505</name>
</gene>
<evidence type="ECO:0000256" key="8">
    <source>
        <dbReference type="SAM" id="Phobius"/>
    </source>
</evidence>
<evidence type="ECO:0000313" key="9">
    <source>
        <dbReference type="EMBL" id="MBU8542951.1"/>
    </source>
</evidence>
<keyword evidence="6 8" id="KW-1133">Transmembrane helix</keyword>
<name>A0ABS6H619_9PROT</name>
<feature type="transmembrane region" description="Helical" evidence="8">
    <location>
        <begin position="34"/>
        <end position="55"/>
    </location>
</feature>
<evidence type="ECO:0000256" key="6">
    <source>
        <dbReference type="ARBA" id="ARBA00022989"/>
    </source>
</evidence>
<keyword evidence="4" id="KW-0997">Cell inner membrane</keyword>
<feature type="transmembrane region" description="Helical" evidence="8">
    <location>
        <begin position="289"/>
        <end position="311"/>
    </location>
</feature>
<evidence type="ECO:0000256" key="1">
    <source>
        <dbReference type="ARBA" id="ARBA00004651"/>
    </source>
</evidence>